<dbReference type="AlphaFoldDB" id="A0A7W3TN01"/>
<comment type="caution">
    <text evidence="3">The sequence shown here is derived from an EMBL/GenBank/DDBJ whole genome shotgun (WGS) entry which is preliminary data.</text>
</comment>
<gene>
    <name evidence="3" type="ORF">H4F98_12120</name>
</gene>
<evidence type="ECO:0000313" key="4">
    <source>
        <dbReference type="Proteomes" id="UP000523196"/>
    </source>
</evidence>
<reference evidence="3 4" key="1">
    <citation type="submission" date="2020-08" db="EMBL/GenBank/DDBJ databases">
        <authorList>
            <person name="Xu S."/>
            <person name="Li A."/>
        </authorList>
    </citation>
    <scope>NUCLEOTIDE SEQUENCE [LARGE SCALE GENOMIC DNA]</scope>
    <source>
        <strain evidence="3 4">119BY6-57</strain>
    </source>
</reference>
<sequence>MTADERSRRPAQARWTPAGPTAPDAAGRPIRNTLFNLVALLLVGVLVVVLVVLARLRHVPSVPYFPADSLPHGLAERYGKQLEALGEPPLPRGPDAGFQLRMLRMPAFEGASSVRYAFVDANGLRRHAVRQPGTGNAREVVLVRQAGLPVEARSDMVRLLADTGFWSMPSIEPETTAPRVKDGSQVLVEAYLDGRYHLVARISPEIEAPSRGLAPMAALLDEELGGQAAATVAAPDQNP</sequence>
<proteinExistence type="predicted"/>
<evidence type="ECO:0000256" key="1">
    <source>
        <dbReference type="SAM" id="MobiDB-lite"/>
    </source>
</evidence>
<keyword evidence="4" id="KW-1185">Reference proteome</keyword>
<dbReference type="Proteomes" id="UP000523196">
    <property type="component" value="Unassembled WGS sequence"/>
</dbReference>
<dbReference type="RefSeq" id="WP_182688030.1">
    <property type="nucleotide sequence ID" value="NZ_JACHTF010000013.1"/>
</dbReference>
<evidence type="ECO:0000256" key="2">
    <source>
        <dbReference type="SAM" id="Phobius"/>
    </source>
</evidence>
<feature type="transmembrane region" description="Helical" evidence="2">
    <location>
        <begin position="34"/>
        <end position="56"/>
    </location>
</feature>
<dbReference type="EMBL" id="JACHTF010000013">
    <property type="protein sequence ID" value="MBB1061315.1"/>
    <property type="molecule type" value="Genomic_DNA"/>
</dbReference>
<feature type="region of interest" description="Disordered" evidence="1">
    <location>
        <begin position="1"/>
        <end position="26"/>
    </location>
</feature>
<organism evidence="3 4">
    <name type="scientific">Marilutibacter spongiae</name>
    <dbReference type="NCBI Taxonomy" id="2025720"/>
    <lineage>
        <taxon>Bacteria</taxon>
        <taxon>Pseudomonadati</taxon>
        <taxon>Pseudomonadota</taxon>
        <taxon>Gammaproteobacteria</taxon>
        <taxon>Lysobacterales</taxon>
        <taxon>Lysobacteraceae</taxon>
        <taxon>Marilutibacter</taxon>
    </lineage>
</organism>
<keyword evidence="2" id="KW-0472">Membrane</keyword>
<evidence type="ECO:0000313" key="3">
    <source>
        <dbReference type="EMBL" id="MBB1061315.1"/>
    </source>
</evidence>
<keyword evidence="2" id="KW-0812">Transmembrane</keyword>
<accession>A0A7W3TN01</accession>
<name>A0A7W3TN01_9GAMM</name>
<protein>
    <submittedName>
        <fullName evidence="3">Uncharacterized protein</fullName>
    </submittedName>
</protein>
<keyword evidence="2" id="KW-1133">Transmembrane helix</keyword>
<feature type="compositionally biased region" description="Low complexity" evidence="1">
    <location>
        <begin position="16"/>
        <end position="26"/>
    </location>
</feature>